<evidence type="ECO:0000313" key="2">
    <source>
        <dbReference type="EMBL" id="CAI9284625.1"/>
    </source>
</evidence>
<evidence type="ECO:0000256" key="1">
    <source>
        <dbReference type="SAM" id="MobiDB-lite"/>
    </source>
</evidence>
<dbReference type="AlphaFoldDB" id="A0AA35Z2G0"/>
<dbReference type="Proteomes" id="UP001177003">
    <property type="component" value="Chromosome 5"/>
</dbReference>
<gene>
    <name evidence="2" type="ORF">LSALG_LOCUS24140</name>
</gene>
<accession>A0AA35Z2G0</accession>
<dbReference type="Gene3D" id="2.130.10.10">
    <property type="entry name" value="YVTN repeat-like/Quinoprotein amine dehydrogenase"/>
    <property type="match status" value="1"/>
</dbReference>
<evidence type="ECO:0000313" key="3">
    <source>
        <dbReference type="Proteomes" id="UP001177003"/>
    </source>
</evidence>
<name>A0AA35Z2G0_LACSI</name>
<protein>
    <submittedName>
        <fullName evidence="2">Uncharacterized protein</fullName>
    </submittedName>
</protein>
<feature type="region of interest" description="Disordered" evidence="1">
    <location>
        <begin position="422"/>
        <end position="441"/>
    </location>
</feature>
<keyword evidence="3" id="KW-1185">Reference proteome</keyword>
<proteinExistence type="predicted"/>
<reference evidence="2" key="1">
    <citation type="submission" date="2023-04" db="EMBL/GenBank/DDBJ databases">
        <authorList>
            <person name="Vijverberg K."/>
            <person name="Xiong W."/>
            <person name="Schranz E."/>
        </authorList>
    </citation>
    <scope>NUCLEOTIDE SEQUENCE</scope>
</reference>
<organism evidence="2 3">
    <name type="scientific">Lactuca saligna</name>
    <name type="common">Willowleaf lettuce</name>
    <dbReference type="NCBI Taxonomy" id="75948"/>
    <lineage>
        <taxon>Eukaryota</taxon>
        <taxon>Viridiplantae</taxon>
        <taxon>Streptophyta</taxon>
        <taxon>Embryophyta</taxon>
        <taxon>Tracheophyta</taxon>
        <taxon>Spermatophyta</taxon>
        <taxon>Magnoliopsida</taxon>
        <taxon>eudicotyledons</taxon>
        <taxon>Gunneridae</taxon>
        <taxon>Pentapetalae</taxon>
        <taxon>asterids</taxon>
        <taxon>campanulids</taxon>
        <taxon>Asterales</taxon>
        <taxon>Asteraceae</taxon>
        <taxon>Cichorioideae</taxon>
        <taxon>Cichorieae</taxon>
        <taxon>Lactucinae</taxon>
        <taxon>Lactuca</taxon>
    </lineage>
</organism>
<sequence>MLRKLYVEEEEEEDFGPIYDTDGEGEFCERINFLFEEEFIEKFTFMVGDEIIEDSSPIYDIYGEEDHEEIEEEINFVLGNEIDEKFLKEKDFVVTNKIVEEKVEEFKEVEQVLDHEDVVVVKKDDDTRLITNRLSKNLEEGVTHQVPSSKQLRGREFIMLGFLFLWCTFSWEAMLLEHVVHQPTSTNHDLIFHMAIVNPLNYFKNNLLGPNLVHGSVRKWFLIHKWKTRLGFHLASSFSYLKNMCMWRRDQLGVKKMSHSAIKICFQDLLSWKQGTQERDHSSERIGMFSQKVWNCRRVNLRVHSVVKKAHLGLVTALAFSQDSRALVFASLDSSARVTQIKETKNNEEKTNTDKNMSTMFDVLRRNRTVKLETLVLKCKPWLMICQEWSNYFPKIPHGSDPIYSMFKQHVAAEGTTLVKQSKDAASNKKVEKRLQVDPAT</sequence>
<dbReference type="EMBL" id="OX465081">
    <property type="protein sequence ID" value="CAI9284625.1"/>
    <property type="molecule type" value="Genomic_DNA"/>
</dbReference>
<dbReference type="InterPro" id="IPR015943">
    <property type="entry name" value="WD40/YVTN_repeat-like_dom_sf"/>
</dbReference>